<dbReference type="InterPro" id="IPR007577">
    <property type="entry name" value="GlycoTrfase_DXD_sugar-bd_CS"/>
</dbReference>
<dbReference type="EMBL" id="HE681724">
    <property type="protein sequence ID" value="CCG24586.1"/>
    <property type="molecule type" value="Genomic_DNA"/>
</dbReference>
<comment type="similarity">
    <text evidence="2">Belongs to the glycosyltransferase 32 family.</text>
</comment>
<dbReference type="GO" id="GO:0000136">
    <property type="term" value="C:mannan polymerase complex"/>
    <property type="evidence" value="ECO:0007669"/>
    <property type="project" value="TreeGrafter"/>
</dbReference>
<evidence type="ECO:0000256" key="3">
    <source>
        <dbReference type="ARBA" id="ARBA00022676"/>
    </source>
</evidence>
<dbReference type="GO" id="GO:0000009">
    <property type="term" value="F:alpha-1,6-mannosyltransferase activity"/>
    <property type="evidence" value="ECO:0007669"/>
    <property type="project" value="InterPro"/>
</dbReference>
<name>H8X9C0_CANO9</name>
<evidence type="ECO:0000313" key="13">
    <source>
        <dbReference type="Proteomes" id="UP000005018"/>
    </source>
</evidence>
<keyword evidence="9 11" id="KW-0472">Membrane</keyword>
<evidence type="ECO:0000256" key="2">
    <source>
        <dbReference type="ARBA" id="ARBA00009003"/>
    </source>
</evidence>
<evidence type="ECO:0000256" key="7">
    <source>
        <dbReference type="ARBA" id="ARBA00022989"/>
    </source>
</evidence>
<dbReference type="HOGENOM" id="CLU_022381_5_0_1"/>
<sequence>MPKYQSSSNNKGRKILIGTALVTFAIIIITFFSGSLTPTKDLQGVISSLPNDKLLGLSNFLSSENSKNQDELLNKIEKLNKKLFQAQDAKINKLEEQNKLILQELKLLKSPPTSASIRDKLTYLYPYDSESKFPAYIWQSWKHGLNDERFDEKFRQGESQWAFKNPGFVHELFNDDTAHTVIKYLYQQVPEVIEAYELLPETIMKMDFFKYLILYAKGGVYADIDTYPLQPIPNWTPENVSPLDIGMIIAIESDSSSPDWRKEQIRRLQFAQFVIQAKPGHPILREAIAQIVEQTSVKKLESLASSGGGPLKLIGNTNEKSLKISQWTGSAIWTDVVFKYFNDYIQSSVFQKVTWKEFHKLQTPKLVSDILVLPVKSFASDVEEPKDGKIEDPLAFVKHYAAKIWKSG</sequence>
<evidence type="ECO:0000313" key="12">
    <source>
        <dbReference type="EMBL" id="CCG24586.1"/>
    </source>
</evidence>
<evidence type="ECO:0000256" key="4">
    <source>
        <dbReference type="ARBA" id="ARBA00022679"/>
    </source>
</evidence>
<dbReference type="InterPro" id="IPR029044">
    <property type="entry name" value="Nucleotide-diphossugar_trans"/>
</dbReference>
<keyword evidence="5 11" id="KW-0812">Transmembrane</keyword>
<keyword evidence="7 11" id="KW-1133">Transmembrane helix</keyword>
<dbReference type="GeneID" id="14541702"/>
<dbReference type="KEGG" id="cot:CORT_0F03630"/>
<dbReference type="PANTHER" id="PTHR31834">
    <property type="entry name" value="INITIATION-SPECIFIC ALPHA-1,6-MANNOSYLTRANSFERASE"/>
    <property type="match status" value="1"/>
</dbReference>
<dbReference type="FunFam" id="3.90.550.20:FF:000002">
    <property type="entry name" value="Initiation-specific alpha-1,6-mannosyltransferase"/>
    <property type="match status" value="1"/>
</dbReference>
<accession>H8X9C0</accession>
<dbReference type="PANTHER" id="PTHR31834:SF11">
    <property type="entry name" value="GLYCOSYLTRANSFERASE HOC1-RELATED"/>
    <property type="match status" value="1"/>
</dbReference>
<evidence type="ECO:0000256" key="6">
    <source>
        <dbReference type="ARBA" id="ARBA00022968"/>
    </source>
</evidence>
<feature type="coiled-coil region" evidence="10">
    <location>
        <begin position="69"/>
        <end position="104"/>
    </location>
</feature>
<dbReference type="OrthoDB" id="411251at2759"/>
<keyword evidence="10" id="KW-0175">Coiled coil</keyword>
<keyword evidence="6" id="KW-0735">Signal-anchor</keyword>
<protein>
    <submittedName>
        <fullName evidence="12">Hoc1 protein</fullName>
    </submittedName>
</protein>
<dbReference type="GO" id="GO:0006487">
    <property type="term" value="P:protein N-linked glycosylation"/>
    <property type="evidence" value="ECO:0007669"/>
    <property type="project" value="TreeGrafter"/>
</dbReference>
<reference evidence="12 13" key="1">
    <citation type="journal article" date="2012" name="PLoS ONE">
        <title>Sequence and analysis of the genome of the pathogenic yeast Candida orthopsilosis.</title>
        <authorList>
            <person name="Riccombeni A."/>
            <person name="Vidanes G."/>
            <person name="Proux-Wera E."/>
            <person name="Wolfe K.H."/>
            <person name="Butler G."/>
        </authorList>
    </citation>
    <scope>NUCLEOTIDE SEQUENCE [LARGE SCALE GENOMIC DNA]</scope>
    <source>
        <strain evidence="12 13">Co 90-125</strain>
    </source>
</reference>
<gene>
    <name evidence="12" type="ORF">CORT_0F03630</name>
</gene>
<keyword evidence="3" id="KW-0328">Glycosyltransferase</keyword>
<evidence type="ECO:0000256" key="10">
    <source>
        <dbReference type="SAM" id="Coils"/>
    </source>
</evidence>
<proteinExistence type="inferred from homology"/>
<feature type="transmembrane region" description="Helical" evidence="11">
    <location>
        <begin position="15"/>
        <end position="36"/>
    </location>
</feature>
<dbReference type="Pfam" id="PF04488">
    <property type="entry name" value="Gly_transf_sug"/>
    <property type="match status" value="1"/>
</dbReference>
<dbReference type="AlphaFoldDB" id="H8X9C0"/>
<evidence type="ECO:0000256" key="1">
    <source>
        <dbReference type="ARBA" id="ARBA00004323"/>
    </source>
</evidence>
<evidence type="ECO:0000256" key="8">
    <source>
        <dbReference type="ARBA" id="ARBA00023034"/>
    </source>
</evidence>
<comment type="subcellular location">
    <subcellularLocation>
        <location evidence="1">Golgi apparatus membrane</location>
        <topology evidence="1">Single-pass type II membrane protein</topology>
    </subcellularLocation>
</comment>
<evidence type="ECO:0000256" key="5">
    <source>
        <dbReference type="ARBA" id="ARBA00022692"/>
    </source>
</evidence>
<dbReference type="RefSeq" id="XP_003870714.1">
    <property type="nucleotide sequence ID" value="XM_003870665.1"/>
</dbReference>
<dbReference type="Proteomes" id="UP000005018">
    <property type="component" value="Chromosome 6"/>
</dbReference>
<keyword evidence="8" id="KW-0333">Golgi apparatus</keyword>
<dbReference type="Gene3D" id="3.90.550.20">
    <property type="match status" value="1"/>
</dbReference>
<keyword evidence="13" id="KW-1185">Reference proteome</keyword>
<evidence type="ECO:0000256" key="11">
    <source>
        <dbReference type="SAM" id="Phobius"/>
    </source>
</evidence>
<dbReference type="eggNOG" id="ENOG502QW2I">
    <property type="taxonomic scope" value="Eukaryota"/>
</dbReference>
<dbReference type="InterPro" id="IPR039367">
    <property type="entry name" value="Och1-like"/>
</dbReference>
<dbReference type="SUPFAM" id="SSF53448">
    <property type="entry name" value="Nucleotide-diphospho-sugar transferases"/>
    <property type="match status" value="1"/>
</dbReference>
<keyword evidence="4" id="KW-0808">Transferase</keyword>
<organism evidence="12 13">
    <name type="scientific">Candida orthopsilosis (strain 90-125)</name>
    <name type="common">Yeast</name>
    <dbReference type="NCBI Taxonomy" id="1136231"/>
    <lineage>
        <taxon>Eukaryota</taxon>
        <taxon>Fungi</taxon>
        <taxon>Dikarya</taxon>
        <taxon>Ascomycota</taxon>
        <taxon>Saccharomycotina</taxon>
        <taxon>Pichiomycetes</taxon>
        <taxon>Debaryomycetaceae</taxon>
        <taxon>Candida/Lodderomyces clade</taxon>
        <taxon>Candida</taxon>
    </lineage>
</organism>
<evidence type="ECO:0000256" key="9">
    <source>
        <dbReference type="ARBA" id="ARBA00023136"/>
    </source>
</evidence>